<dbReference type="EMBL" id="JAVREJ010000033">
    <property type="protein sequence ID" value="MDT0353458.1"/>
    <property type="molecule type" value="Genomic_DNA"/>
</dbReference>
<gene>
    <name evidence="2" type="ORF">RM445_28545</name>
</gene>
<accession>A0ABU2NJ70</accession>
<dbReference type="InterPro" id="IPR025325">
    <property type="entry name" value="DUF4231"/>
</dbReference>
<name>A0ABU2NJ70_9PSEU</name>
<organism evidence="2 3">
    <name type="scientific">Pseudonocardia charpentierae</name>
    <dbReference type="NCBI Taxonomy" id="3075545"/>
    <lineage>
        <taxon>Bacteria</taxon>
        <taxon>Bacillati</taxon>
        <taxon>Actinomycetota</taxon>
        <taxon>Actinomycetes</taxon>
        <taxon>Pseudonocardiales</taxon>
        <taxon>Pseudonocardiaceae</taxon>
        <taxon>Pseudonocardia</taxon>
    </lineage>
</organism>
<evidence type="ECO:0000256" key="1">
    <source>
        <dbReference type="SAM" id="Phobius"/>
    </source>
</evidence>
<keyword evidence="3" id="KW-1185">Reference proteome</keyword>
<keyword evidence="1" id="KW-1133">Transmembrane helix</keyword>
<comment type="caution">
    <text evidence="2">The sequence shown here is derived from an EMBL/GenBank/DDBJ whole genome shotgun (WGS) entry which is preliminary data.</text>
</comment>
<dbReference type="Pfam" id="PF14015">
    <property type="entry name" value="DUF4231"/>
    <property type="match status" value="1"/>
</dbReference>
<sequence length="144" mass="15967">MCEDLIAWYTTYAARARERFRILEIALLIVGASISVAALAWPSNGVPAAVLGGIVVVLTGLRQIFHWQETYVRSMWACQTLKQERRRYDVGEPPYNDPALRDRKLMEVVNTVEAQDTQGWAQLVETKGRGQSAGGATARSKTGT</sequence>
<feature type="transmembrane region" description="Helical" evidence="1">
    <location>
        <begin position="22"/>
        <end position="41"/>
    </location>
</feature>
<feature type="transmembrane region" description="Helical" evidence="1">
    <location>
        <begin position="47"/>
        <end position="65"/>
    </location>
</feature>
<keyword evidence="1" id="KW-0812">Transmembrane</keyword>
<dbReference type="NCBIfam" id="NF033634">
    <property type="entry name" value="SLATT_1"/>
    <property type="match status" value="1"/>
</dbReference>
<dbReference type="Proteomes" id="UP001183202">
    <property type="component" value="Unassembled WGS sequence"/>
</dbReference>
<reference evidence="3" key="1">
    <citation type="submission" date="2023-07" db="EMBL/GenBank/DDBJ databases">
        <title>30 novel species of actinomycetes from the DSMZ collection.</title>
        <authorList>
            <person name="Nouioui I."/>
        </authorList>
    </citation>
    <scope>NUCLEOTIDE SEQUENCE [LARGE SCALE GENOMIC DNA]</scope>
    <source>
        <strain evidence="3">DSM 45834</strain>
    </source>
</reference>
<proteinExistence type="predicted"/>
<evidence type="ECO:0000313" key="3">
    <source>
        <dbReference type="Proteomes" id="UP001183202"/>
    </source>
</evidence>
<protein>
    <submittedName>
        <fullName evidence="2">DUF4231 domain-containing protein</fullName>
    </submittedName>
</protein>
<evidence type="ECO:0000313" key="2">
    <source>
        <dbReference type="EMBL" id="MDT0353458.1"/>
    </source>
</evidence>
<keyword evidence="1" id="KW-0472">Membrane</keyword>